<evidence type="ECO:0000256" key="10">
    <source>
        <dbReference type="ARBA" id="ARBA00030997"/>
    </source>
</evidence>
<dbReference type="EnsemblMetazoa" id="XM_014385806.2">
    <property type="protein sequence ID" value="XP_014241292.1"/>
    <property type="gene ID" value="LOC106662010"/>
</dbReference>
<dbReference type="CDD" id="cd00433">
    <property type="entry name" value="Peptidase_M17"/>
    <property type="match status" value="1"/>
</dbReference>
<reference evidence="17" key="1">
    <citation type="submission" date="2022-01" db="UniProtKB">
        <authorList>
            <consortium name="EnsemblMetazoa"/>
        </authorList>
    </citation>
    <scope>IDENTIFICATION</scope>
</reference>
<keyword evidence="4" id="KW-0645">Protease</keyword>
<feature type="domain" description="Peptidase M17 leucyl aminopeptidase N-terminal" evidence="16">
    <location>
        <begin position="52"/>
        <end position="167"/>
    </location>
</feature>
<protein>
    <recommendedName>
        <fullName evidence="2">Cytosol aminopeptidase</fullName>
        <ecNumber evidence="7">3.4.13.23</ecNumber>
    </recommendedName>
    <alternativeName>
        <fullName evidence="10">Cysteinylglycine-S-conjugate dipeptidase</fullName>
    </alternativeName>
    <alternativeName>
        <fullName evidence="11">Leucine aminopeptidase 3</fullName>
    </alternativeName>
    <alternativeName>
        <fullName evidence="9">Proline aminopeptidase</fullName>
    </alternativeName>
    <alternativeName>
        <fullName evidence="8">Prolyl aminopeptidase</fullName>
    </alternativeName>
</protein>
<dbReference type="InterPro" id="IPR000819">
    <property type="entry name" value="Peptidase_M17_C"/>
</dbReference>
<dbReference type="PANTHER" id="PTHR11963">
    <property type="entry name" value="LEUCINE AMINOPEPTIDASE-RELATED"/>
    <property type="match status" value="1"/>
</dbReference>
<dbReference type="GO" id="GO:0005737">
    <property type="term" value="C:cytoplasm"/>
    <property type="evidence" value="ECO:0007669"/>
    <property type="project" value="InterPro"/>
</dbReference>
<evidence type="ECO:0000256" key="3">
    <source>
        <dbReference type="ARBA" id="ARBA00022438"/>
    </source>
</evidence>
<evidence type="ECO:0000256" key="8">
    <source>
        <dbReference type="ARBA" id="ARBA00029605"/>
    </source>
</evidence>
<dbReference type="InterPro" id="IPR011356">
    <property type="entry name" value="Leucine_aapep/pepB"/>
</dbReference>
<dbReference type="Pfam" id="PF02789">
    <property type="entry name" value="Peptidase_M17_N"/>
    <property type="match status" value="1"/>
</dbReference>
<evidence type="ECO:0000256" key="11">
    <source>
        <dbReference type="ARBA" id="ARBA00031564"/>
    </source>
</evidence>
<evidence type="ECO:0000256" key="1">
    <source>
        <dbReference type="ARBA" id="ARBA00009528"/>
    </source>
</evidence>
<evidence type="ECO:0000256" key="13">
    <source>
        <dbReference type="ARBA" id="ARBA00047881"/>
    </source>
</evidence>
<evidence type="ECO:0000256" key="5">
    <source>
        <dbReference type="ARBA" id="ARBA00022801"/>
    </source>
</evidence>
<dbReference type="PANTHER" id="PTHR11963:SF16">
    <property type="entry name" value="CYTOSOL AMINOPEPTIDASE"/>
    <property type="match status" value="1"/>
</dbReference>
<feature type="domain" description="Cytosol aminopeptidase" evidence="15">
    <location>
        <begin position="200"/>
        <end position="511"/>
    </location>
</feature>
<dbReference type="AlphaFoldDB" id="A0A8I6TDA5"/>
<evidence type="ECO:0000256" key="4">
    <source>
        <dbReference type="ARBA" id="ARBA00022670"/>
    </source>
</evidence>
<dbReference type="Gene3D" id="3.40.220.10">
    <property type="entry name" value="Leucine Aminopeptidase, subunit E, domain 1"/>
    <property type="match status" value="1"/>
</dbReference>
<keyword evidence="5" id="KW-0378">Hydrolase</keyword>
<dbReference type="GO" id="GO:0030145">
    <property type="term" value="F:manganese ion binding"/>
    <property type="evidence" value="ECO:0007669"/>
    <property type="project" value="InterPro"/>
</dbReference>
<evidence type="ECO:0000256" key="2">
    <source>
        <dbReference type="ARBA" id="ARBA00014190"/>
    </source>
</evidence>
<evidence type="ECO:0000259" key="16">
    <source>
        <dbReference type="Pfam" id="PF02789"/>
    </source>
</evidence>
<dbReference type="Pfam" id="PF00883">
    <property type="entry name" value="Peptidase_M17"/>
    <property type="match status" value="1"/>
</dbReference>
<comment type="catalytic activity">
    <reaction evidence="6">
        <text>an S-substituted L-cysteinylglycine + H2O = an S-substituted L-cysteine + glycine</text>
        <dbReference type="Rhea" id="RHEA:60444"/>
        <dbReference type="ChEBI" id="CHEBI:15377"/>
        <dbReference type="ChEBI" id="CHEBI:57305"/>
        <dbReference type="ChEBI" id="CHEBI:58717"/>
        <dbReference type="ChEBI" id="CHEBI:143103"/>
        <dbReference type="EC" id="3.4.13.23"/>
    </reaction>
    <physiologicalReaction direction="left-to-right" evidence="6">
        <dbReference type="Rhea" id="RHEA:60445"/>
    </physiologicalReaction>
</comment>
<dbReference type="OMA" id="IECIEVH"/>
<dbReference type="PRINTS" id="PR00481">
    <property type="entry name" value="LAMNOPPTDASE"/>
</dbReference>
<comment type="catalytic activity">
    <reaction evidence="13">
        <text>S-benzyl-L-cysteinylglycine + H2O = S-benzyl-L-cysteine + glycine</text>
        <dbReference type="Rhea" id="RHEA:62568"/>
        <dbReference type="ChEBI" id="CHEBI:15377"/>
        <dbReference type="ChEBI" id="CHEBI:57305"/>
        <dbReference type="ChEBI" id="CHEBI:145802"/>
        <dbReference type="ChEBI" id="CHEBI:145803"/>
    </reaction>
    <physiologicalReaction direction="left-to-right" evidence="13">
        <dbReference type="Rhea" id="RHEA:62569"/>
    </physiologicalReaction>
</comment>
<gene>
    <name evidence="17" type="primary">106662010</name>
</gene>
<dbReference type="SUPFAM" id="SSF53187">
    <property type="entry name" value="Zn-dependent exopeptidases"/>
    <property type="match status" value="1"/>
</dbReference>
<dbReference type="Proteomes" id="UP000494040">
    <property type="component" value="Unassembled WGS sequence"/>
</dbReference>
<evidence type="ECO:0000259" key="15">
    <source>
        <dbReference type="Pfam" id="PF00883"/>
    </source>
</evidence>
<organism evidence="17 18">
    <name type="scientific">Cimex lectularius</name>
    <name type="common">Bed bug</name>
    <name type="synonym">Acanthia lectularia</name>
    <dbReference type="NCBI Taxonomy" id="79782"/>
    <lineage>
        <taxon>Eukaryota</taxon>
        <taxon>Metazoa</taxon>
        <taxon>Ecdysozoa</taxon>
        <taxon>Arthropoda</taxon>
        <taxon>Hexapoda</taxon>
        <taxon>Insecta</taxon>
        <taxon>Pterygota</taxon>
        <taxon>Neoptera</taxon>
        <taxon>Paraneoptera</taxon>
        <taxon>Hemiptera</taxon>
        <taxon>Heteroptera</taxon>
        <taxon>Panheteroptera</taxon>
        <taxon>Cimicomorpha</taxon>
        <taxon>Cimicidae</taxon>
        <taxon>Cimex</taxon>
    </lineage>
</organism>
<evidence type="ECO:0000313" key="17">
    <source>
        <dbReference type="EnsemblMetazoa" id="XP_014241292.1"/>
    </source>
</evidence>
<evidence type="ECO:0000256" key="9">
    <source>
        <dbReference type="ARBA" id="ARBA00030930"/>
    </source>
</evidence>
<dbReference type="OrthoDB" id="412814at2759"/>
<evidence type="ECO:0000313" key="18">
    <source>
        <dbReference type="Proteomes" id="UP000494040"/>
    </source>
</evidence>
<proteinExistence type="inferred from homology"/>
<dbReference type="Gene3D" id="3.40.630.10">
    <property type="entry name" value="Zn peptidases"/>
    <property type="match status" value="1"/>
</dbReference>
<dbReference type="GO" id="GO:0006508">
    <property type="term" value="P:proteolysis"/>
    <property type="evidence" value="ECO:0007669"/>
    <property type="project" value="UniProtKB-KW"/>
</dbReference>
<dbReference type="SUPFAM" id="SSF52949">
    <property type="entry name" value="Macro domain-like"/>
    <property type="match status" value="1"/>
</dbReference>
<dbReference type="EC" id="3.4.13.23" evidence="7"/>
<evidence type="ECO:0000256" key="6">
    <source>
        <dbReference type="ARBA" id="ARBA00023511"/>
    </source>
</evidence>
<keyword evidence="3" id="KW-0031">Aminopeptidase</keyword>
<evidence type="ECO:0000256" key="7">
    <source>
        <dbReference type="ARBA" id="ARBA00023625"/>
    </source>
</evidence>
<comment type="similarity">
    <text evidence="1">Belongs to the peptidase M17 family.</text>
</comment>
<keyword evidence="18" id="KW-1185">Reference proteome</keyword>
<comment type="function">
    <text evidence="12">Cytosolic metallopeptidase that catalyzes the removal of unsubstituted N-terminal hydrophobic amino acids from various peptides. The presence of Zn(2+) ions is essential for the peptidase activity, and the association with other cofactors can modulate the substrate spectificity of the enzyme. For instance, in the presence of Mn(2+), it displays a specific Cys-Gly hydrolyzing activity of Cys-Gly-S-conjugates. Involved in the metabolism of glutathione and in the degradation of glutathione S-conjugates, which may play a role in the control of the cell redox status.</text>
</comment>
<evidence type="ECO:0000256" key="14">
    <source>
        <dbReference type="ARBA" id="ARBA00049107"/>
    </source>
</evidence>
<dbReference type="InterPro" id="IPR043472">
    <property type="entry name" value="Macro_dom-like"/>
</dbReference>
<name>A0A8I6TDA5_CIMLE</name>
<dbReference type="KEGG" id="clec:106662010"/>
<dbReference type="GO" id="GO:0070006">
    <property type="term" value="F:metalloaminopeptidase activity"/>
    <property type="evidence" value="ECO:0007669"/>
    <property type="project" value="InterPro"/>
</dbReference>
<dbReference type="InterPro" id="IPR008283">
    <property type="entry name" value="Peptidase_M17_N"/>
</dbReference>
<sequence>MNHGVVLTKFLRRLPCQNCIVRYFEDEFCSTADKKKGLVLGAYDGCHEGEYRLTAAGEKYDVELGGRISSLLKQSGIQLGETVIYNNLGAEFYAVAVSALGQEGLGYNEIECLEECKENIRIASAVGAKALQEQHGLPIVMVEGFTNPEAAAEGAILSVWRYQEQKTNVARKVVEPVLELYDDPDRESWDRGMVKGGAQNVARYLEESPANIMTPSKFAKSAIDILCPCGVSVEVKDREWIMEKNMCAFLAMARGSYEAPLMLEMSYCGGSEDDKPVVLIGKGITFDSGGLCLKPCEGMAEFRADMAGGAVVIGVLKALAILGIPLNVTGLVPLCENMPGGMAMKPGDIVYGWEGKTIKIENTDKEGPVILADILGFSTTFKPCLVITIGTLSRATRAALGTSTSAVFATSDVVWREMARAGAETGDRVWRLPMWKHYANKILKRTDVDVCNVGLGIGGDPCLAATFLLEFAPAVDFMHVDNTGTGMEASEMAPPYLRPGYMTGRPTRTIVQFLNQMACPQDKSVC</sequence>
<evidence type="ECO:0000256" key="12">
    <source>
        <dbReference type="ARBA" id="ARBA00045966"/>
    </source>
</evidence>
<accession>A0A8I6TDA5</accession>
<comment type="catalytic activity">
    <reaction evidence="14">
        <text>L-cysteinylglycine + H2O = L-cysteine + glycine</text>
        <dbReference type="Rhea" id="RHEA:28783"/>
        <dbReference type="ChEBI" id="CHEBI:15377"/>
        <dbReference type="ChEBI" id="CHEBI:35235"/>
        <dbReference type="ChEBI" id="CHEBI:57305"/>
        <dbReference type="ChEBI" id="CHEBI:61694"/>
    </reaction>
    <physiologicalReaction direction="left-to-right" evidence="14">
        <dbReference type="Rhea" id="RHEA:28784"/>
    </physiologicalReaction>
</comment>